<evidence type="ECO:0000256" key="7">
    <source>
        <dbReference type="RuleBase" id="RU003879"/>
    </source>
</evidence>
<gene>
    <name evidence="8" type="ORF">FDP22_05040</name>
</gene>
<dbReference type="OrthoDB" id="5456447at2"/>
<evidence type="ECO:0000256" key="4">
    <source>
        <dbReference type="ARBA" id="ARBA00022692"/>
    </source>
</evidence>
<evidence type="ECO:0000256" key="5">
    <source>
        <dbReference type="ARBA" id="ARBA00022989"/>
    </source>
</evidence>
<dbReference type="PANTHER" id="PTHR30558:SF3">
    <property type="entry name" value="BIOPOLYMER TRANSPORT PROTEIN EXBD-RELATED"/>
    <property type="match status" value="1"/>
</dbReference>
<sequence>MIDVVFLLLVFFMLAARFGADSAISLKAAGRDASGYQGAPRLVELRPGGLTLNGIAVTREDLAARLAPLMPTPDALVVLRARDGAEVQGLVDVIETLKAGGITTLALAEAPE</sequence>
<keyword evidence="4 7" id="KW-0812">Transmembrane</keyword>
<evidence type="ECO:0000256" key="1">
    <source>
        <dbReference type="ARBA" id="ARBA00004162"/>
    </source>
</evidence>
<dbReference type="PANTHER" id="PTHR30558">
    <property type="entry name" value="EXBD MEMBRANE COMPONENT OF PMF-DRIVEN MACROMOLECULE IMPORT SYSTEM"/>
    <property type="match status" value="1"/>
</dbReference>
<accession>A0A5B8FYL0</accession>
<keyword evidence="7" id="KW-0813">Transport</keyword>
<organism evidence="8 9">
    <name type="scientific">Paroceanicella profunda</name>
    <dbReference type="NCBI Taxonomy" id="2579971"/>
    <lineage>
        <taxon>Bacteria</taxon>
        <taxon>Pseudomonadati</taxon>
        <taxon>Pseudomonadota</taxon>
        <taxon>Alphaproteobacteria</taxon>
        <taxon>Rhodobacterales</taxon>
        <taxon>Paracoccaceae</taxon>
        <taxon>Paroceanicella</taxon>
    </lineage>
</organism>
<keyword evidence="7" id="KW-0653">Protein transport</keyword>
<keyword evidence="9" id="KW-1185">Reference proteome</keyword>
<dbReference type="AlphaFoldDB" id="A0A5B8FYL0"/>
<reference evidence="8 9" key="1">
    <citation type="submission" date="2019-06" db="EMBL/GenBank/DDBJ databases">
        <title>Genome sequence of Rhodobacteraceae bacterium D4M1.</title>
        <authorList>
            <person name="Cao J."/>
        </authorList>
    </citation>
    <scope>NUCLEOTIDE SEQUENCE [LARGE SCALE GENOMIC DNA]</scope>
    <source>
        <strain evidence="8 9">D4M1</strain>
    </source>
</reference>
<dbReference type="GO" id="GO:0022857">
    <property type="term" value="F:transmembrane transporter activity"/>
    <property type="evidence" value="ECO:0007669"/>
    <property type="project" value="InterPro"/>
</dbReference>
<name>A0A5B8FYL0_9RHOB</name>
<dbReference type="Pfam" id="PF02472">
    <property type="entry name" value="ExbD"/>
    <property type="match status" value="1"/>
</dbReference>
<protein>
    <submittedName>
        <fullName evidence="8">Biopolymer transporter ExbD</fullName>
    </submittedName>
</protein>
<comment type="similarity">
    <text evidence="2 7">Belongs to the ExbD/TolR family.</text>
</comment>
<dbReference type="GO" id="GO:0015031">
    <property type="term" value="P:protein transport"/>
    <property type="evidence" value="ECO:0007669"/>
    <property type="project" value="UniProtKB-KW"/>
</dbReference>
<evidence type="ECO:0000256" key="2">
    <source>
        <dbReference type="ARBA" id="ARBA00005811"/>
    </source>
</evidence>
<dbReference type="Gene3D" id="3.30.420.270">
    <property type="match status" value="1"/>
</dbReference>
<keyword evidence="6" id="KW-0472">Membrane</keyword>
<dbReference type="KEGG" id="ppru:FDP22_05040"/>
<evidence type="ECO:0000256" key="3">
    <source>
        <dbReference type="ARBA" id="ARBA00022475"/>
    </source>
</evidence>
<keyword evidence="3" id="KW-1003">Cell membrane</keyword>
<evidence type="ECO:0000313" key="8">
    <source>
        <dbReference type="EMBL" id="QDL93595.1"/>
    </source>
</evidence>
<proteinExistence type="inferred from homology"/>
<dbReference type="GO" id="GO:0005886">
    <property type="term" value="C:plasma membrane"/>
    <property type="evidence" value="ECO:0007669"/>
    <property type="project" value="UniProtKB-SubCell"/>
</dbReference>
<evidence type="ECO:0000313" key="9">
    <source>
        <dbReference type="Proteomes" id="UP000305888"/>
    </source>
</evidence>
<dbReference type="InterPro" id="IPR003400">
    <property type="entry name" value="ExbD"/>
</dbReference>
<keyword evidence="5" id="KW-1133">Transmembrane helix</keyword>
<dbReference type="EMBL" id="CP040818">
    <property type="protein sequence ID" value="QDL93595.1"/>
    <property type="molecule type" value="Genomic_DNA"/>
</dbReference>
<dbReference type="Proteomes" id="UP000305888">
    <property type="component" value="Chromosome"/>
</dbReference>
<comment type="subcellular location">
    <subcellularLocation>
        <location evidence="1">Cell membrane</location>
        <topology evidence="1">Single-pass membrane protein</topology>
    </subcellularLocation>
    <subcellularLocation>
        <location evidence="7">Cell membrane</location>
        <topology evidence="7">Single-pass type II membrane protein</topology>
    </subcellularLocation>
</comment>
<evidence type="ECO:0000256" key="6">
    <source>
        <dbReference type="ARBA" id="ARBA00023136"/>
    </source>
</evidence>